<evidence type="ECO:0000256" key="1">
    <source>
        <dbReference type="SAM" id="Phobius"/>
    </source>
</evidence>
<dbReference type="OrthoDB" id="388829at2"/>
<feature type="transmembrane region" description="Helical" evidence="1">
    <location>
        <begin position="115"/>
        <end position="141"/>
    </location>
</feature>
<keyword evidence="1" id="KW-0472">Membrane</keyword>
<feature type="transmembrane region" description="Helical" evidence="1">
    <location>
        <begin position="74"/>
        <end position="94"/>
    </location>
</feature>
<evidence type="ECO:0000313" key="3">
    <source>
        <dbReference type="Proteomes" id="UP000013963"/>
    </source>
</evidence>
<keyword evidence="1" id="KW-1133">Transmembrane helix</keyword>
<feature type="transmembrane region" description="Helical" evidence="1">
    <location>
        <begin position="153"/>
        <end position="183"/>
    </location>
</feature>
<protein>
    <submittedName>
        <fullName evidence="2">Uncharacterized protein</fullName>
    </submittedName>
</protein>
<proteinExistence type="predicted"/>
<name>R4UJ50_9MOLU</name>
<dbReference type="Proteomes" id="UP000013963">
    <property type="component" value="Chromosome"/>
</dbReference>
<dbReference type="RefSeq" id="WP_016340791.1">
    <property type="nucleotide sequence ID" value="NC_021284.1"/>
</dbReference>
<organism evidence="2 3">
    <name type="scientific">Spiroplasma syrphidicola EA-1</name>
    <dbReference type="NCBI Taxonomy" id="1276229"/>
    <lineage>
        <taxon>Bacteria</taxon>
        <taxon>Bacillati</taxon>
        <taxon>Mycoplasmatota</taxon>
        <taxon>Mollicutes</taxon>
        <taxon>Entomoplasmatales</taxon>
        <taxon>Spiroplasmataceae</taxon>
        <taxon>Spiroplasma</taxon>
    </lineage>
</organism>
<dbReference type="STRING" id="1276229.SSYRP_v1c05550"/>
<keyword evidence="3" id="KW-1185">Reference proteome</keyword>
<sequence length="257" mass="28764">MINEQNNEKNTLIKTKNSLLVSENINILALYRFFINYLKRQKVVAIFTLIIIPLAIVFQGFFNGVKGFYDLKLGITFIAIGSAISIYVIVGFLLDLKMSVIYKRIGLLGIKPFGFILISLFYCLTLVIITDLLVLITSIIITASLKLNFSNVFSIITLLGFVLSIFSTIFVTCLILIFVVLVYSRSMQTLISTIFSLIFVGGAFIMVVFIPMAFGNNYTTVITSPLGIGIYFSIIGGLILLSVLSVWINLRIFKWDN</sequence>
<feature type="transmembrane region" description="Helical" evidence="1">
    <location>
        <begin position="226"/>
        <end position="250"/>
    </location>
</feature>
<keyword evidence="1" id="KW-0812">Transmembrane</keyword>
<feature type="transmembrane region" description="Helical" evidence="1">
    <location>
        <begin position="190"/>
        <end position="214"/>
    </location>
</feature>
<accession>R4UJ50</accession>
<dbReference type="HOGENOM" id="CLU_1081449_0_0_14"/>
<feature type="transmembrane region" description="Helical" evidence="1">
    <location>
        <begin position="43"/>
        <end position="62"/>
    </location>
</feature>
<evidence type="ECO:0000313" key="2">
    <source>
        <dbReference type="EMBL" id="AGM26145.1"/>
    </source>
</evidence>
<dbReference type="PATRIC" id="fig|1276229.3.peg.550"/>
<dbReference type="AlphaFoldDB" id="R4UJ50"/>
<dbReference type="KEGG" id="ssyr:SSYRP_v1c05550"/>
<dbReference type="EMBL" id="CP005078">
    <property type="protein sequence ID" value="AGM26145.1"/>
    <property type="molecule type" value="Genomic_DNA"/>
</dbReference>
<reference evidence="2 3" key="1">
    <citation type="journal article" date="2013" name="Genome Biol. Evol.">
        <title>Complete genomes of two dipteran-associated spiroplasmas provided insights into the origin, dynamics, and impacts of viral invasion in spiroplasma.</title>
        <authorList>
            <person name="Ku C."/>
            <person name="Lo W.S."/>
            <person name="Chen L.L."/>
            <person name="Kuo C.H."/>
        </authorList>
    </citation>
    <scope>NUCLEOTIDE SEQUENCE [LARGE SCALE GENOMIC DNA]</scope>
    <source>
        <strain evidence="2">EA-1</strain>
    </source>
</reference>
<gene>
    <name evidence="2" type="ORF">SSYRP_v1c05550</name>
</gene>